<comment type="caution">
    <text evidence="3">The sequence shown here is derived from an EMBL/GenBank/DDBJ whole genome shotgun (WGS) entry which is preliminary data.</text>
</comment>
<dbReference type="Pfam" id="PF18962">
    <property type="entry name" value="Por_Secre_tail"/>
    <property type="match status" value="1"/>
</dbReference>
<dbReference type="Proteomes" id="UP000290204">
    <property type="component" value="Unassembled WGS sequence"/>
</dbReference>
<evidence type="ECO:0000256" key="1">
    <source>
        <dbReference type="SAM" id="SignalP"/>
    </source>
</evidence>
<evidence type="ECO:0000313" key="3">
    <source>
        <dbReference type="EMBL" id="RXK61783.1"/>
    </source>
</evidence>
<organism evidence="3 4">
    <name type="scientific">Lacibacter luteus</name>
    <dbReference type="NCBI Taxonomy" id="2508719"/>
    <lineage>
        <taxon>Bacteria</taxon>
        <taxon>Pseudomonadati</taxon>
        <taxon>Bacteroidota</taxon>
        <taxon>Chitinophagia</taxon>
        <taxon>Chitinophagales</taxon>
        <taxon>Chitinophagaceae</taxon>
        <taxon>Lacibacter</taxon>
    </lineage>
</organism>
<dbReference type="NCBIfam" id="TIGR04183">
    <property type="entry name" value="Por_Secre_tail"/>
    <property type="match status" value="1"/>
</dbReference>
<dbReference type="InterPro" id="IPR026444">
    <property type="entry name" value="Secre_tail"/>
</dbReference>
<name>A0A4Q1CLB4_9BACT</name>
<accession>A0A4Q1CLB4</accession>
<keyword evidence="4" id="KW-1185">Reference proteome</keyword>
<reference evidence="3 4" key="1">
    <citation type="submission" date="2019-01" db="EMBL/GenBank/DDBJ databases">
        <title>Lacibacter sp. strain TTM-7.</title>
        <authorList>
            <person name="Chen W.-M."/>
        </authorList>
    </citation>
    <scope>NUCLEOTIDE SEQUENCE [LARGE SCALE GENOMIC DNA]</scope>
    <source>
        <strain evidence="3 4">TTM-7</strain>
    </source>
</reference>
<gene>
    <name evidence="3" type="ORF">ESA94_01870</name>
</gene>
<dbReference type="RefSeq" id="WP_129129155.1">
    <property type="nucleotide sequence ID" value="NZ_SDHW01000001.1"/>
</dbReference>
<feature type="signal peptide" evidence="1">
    <location>
        <begin position="1"/>
        <end position="21"/>
    </location>
</feature>
<feature type="chain" id="PRO_5020237727" evidence="1">
    <location>
        <begin position="22"/>
        <end position="206"/>
    </location>
</feature>
<feature type="domain" description="Secretion system C-terminal sorting" evidence="2">
    <location>
        <begin position="129"/>
        <end position="205"/>
    </location>
</feature>
<keyword evidence="1" id="KW-0732">Signal</keyword>
<sequence length="206" mass="22369">MKQLYLAFVFLCFISSTKAQSVIQFTVNQLPLLKADAGKDSTVIKGSSIVLGGISPASGGSGTYTYAWSPATGLDKTDISHPTATVNQDITYTLTINDGLGCIKTSAVNLKVSFATSVDEFSALYGLRIFPNPVSDRIYIRTSRAFADKLLLLELYDVHGRKVYARQVNGTATLNQTIELGSFSKGLYLLKFTSTKINTAYKIIVQ</sequence>
<dbReference type="Gene3D" id="2.60.40.10">
    <property type="entry name" value="Immunoglobulins"/>
    <property type="match status" value="1"/>
</dbReference>
<evidence type="ECO:0000259" key="2">
    <source>
        <dbReference type="Pfam" id="PF18962"/>
    </source>
</evidence>
<protein>
    <submittedName>
        <fullName evidence="3">T9SS type A sorting domain-containing protein</fullName>
    </submittedName>
</protein>
<dbReference type="AlphaFoldDB" id="A0A4Q1CLB4"/>
<evidence type="ECO:0000313" key="4">
    <source>
        <dbReference type="Proteomes" id="UP000290204"/>
    </source>
</evidence>
<dbReference type="InterPro" id="IPR013783">
    <property type="entry name" value="Ig-like_fold"/>
</dbReference>
<proteinExistence type="predicted"/>
<dbReference type="EMBL" id="SDHW01000001">
    <property type="protein sequence ID" value="RXK61783.1"/>
    <property type="molecule type" value="Genomic_DNA"/>
</dbReference>
<dbReference type="OrthoDB" id="673970at2"/>